<name>A0ABP9VN40_9BACT</name>
<evidence type="ECO:0000313" key="3">
    <source>
        <dbReference type="Proteomes" id="UP001416858"/>
    </source>
</evidence>
<dbReference type="Proteomes" id="UP001416858">
    <property type="component" value="Unassembled WGS sequence"/>
</dbReference>
<comment type="caution">
    <text evidence="2">The sequence shown here is derived from an EMBL/GenBank/DDBJ whole genome shotgun (WGS) entry which is preliminary data.</text>
</comment>
<dbReference type="RefSeq" id="WP_345682211.1">
    <property type="nucleotide sequence ID" value="NZ_BAABRO010000001.1"/>
</dbReference>
<evidence type="ECO:0000256" key="1">
    <source>
        <dbReference type="SAM" id="MobiDB-lite"/>
    </source>
</evidence>
<evidence type="ECO:0000313" key="2">
    <source>
        <dbReference type="EMBL" id="GAA5505132.1"/>
    </source>
</evidence>
<accession>A0ABP9VN40</accession>
<organism evidence="2 3">
    <name type="scientific">Novipirellula caenicola</name>
    <dbReference type="NCBI Taxonomy" id="1536901"/>
    <lineage>
        <taxon>Bacteria</taxon>
        <taxon>Pseudomonadati</taxon>
        <taxon>Planctomycetota</taxon>
        <taxon>Planctomycetia</taxon>
        <taxon>Pirellulales</taxon>
        <taxon>Pirellulaceae</taxon>
        <taxon>Novipirellula</taxon>
    </lineage>
</organism>
<proteinExistence type="predicted"/>
<dbReference type="EMBL" id="BAABRO010000001">
    <property type="protein sequence ID" value="GAA5505132.1"/>
    <property type="molecule type" value="Genomic_DNA"/>
</dbReference>
<gene>
    <name evidence="2" type="ORF">Rcae01_00573</name>
</gene>
<keyword evidence="3" id="KW-1185">Reference proteome</keyword>
<sequence length="78" mass="8344">MNYANSVTANDGTCFPSQRSANAWMVAAKSASLHLAGEGRYLLDDLPRLQIAPVGRKAPGRAWDPAADASRLNKSTSR</sequence>
<protein>
    <submittedName>
        <fullName evidence="2">Uncharacterized protein</fullName>
    </submittedName>
</protein>
<reference evidence="2 3" key="1">
    <citation type="submission" date="2024-02" db="EMBL/GenBank/DDBJ databases">
        <title>Rhodopirellula caenicola NBRC 110016.</title>
        <authorList>
            <person name="Ichikawa N."/>
            <person name="Katano-Makiyama Y."/>
            <person name="Hidaka K."/>
        </authorList>
    </citation>
    <scope>NUCLEOTIDE SEQUENCE [LARGE SCALE GENOMIC DNA]</scope>
    <source>
        <strain evidence="2 3">NBRC 110016</strain>
    </source>
</reference>
<feature type="region of interest" description="Disordered" evidence="1">
    <location>
        <begin position="55"/>
        <end position="78"/>
    </location>
</feature>